<dbReference type="RefSeq" id="WP_187241408.1">
    <property type="nucleotide sequence ID" value="NZ_BAAAOK010000011.1"/>
</dbReference>
<reference evidence="1 2" key="1">
    <citation type="submission" date="2020-06" db="EMBL/GenBank/DDBJ databases">
        <title>Actinomadura xiongansis sp. nov., isolated from soil of Baiyangdian.</title>
        <authorList>
            <person name="Zhang X."/>
        </authorList>
    </citation>
    <scope>NUCLEOTIDE SEQUENCE [LARGE SCALE GENOMIC DNA]</scope>
    <source>
        <strain evidence="1 2">HBUM206468</strain>
    </source>
</reference>
<proteinExistence type="predicted"/>
<organism evidence="1 2">
    <name type="scientific">Actinomadura alba</name>
    <dbReference type="NCBI Taxonomy" id="406431"/>
    <lineage>
        <taxon>Bacteria</taxon>
        <taxon>Bacillati</taxon>
        <taxon>Actinomycetota</taxon>
        <taxon>Actinomycetes</taxon>
        <taxon>Streptosporangiales</taxon>
        <taxon>Thermomonosporaceae</taxon>
        <taxon>Actinomadura</taxon>
    </lineage>
</organism>
<keyword evidence="2" id="KW-1185">Reference proteome</keyword>
<evidence type="ECO:0000313" key="1">
    <source>
        <dbReference type="EMBL" id="MBC6464176.1"/>
    </source>
</evidence>
<comment type="caution">
    <text evidence="1">The sequence shown here is derived from an EMBL/GenBank/DDBJ whole genome shotgun (WGS) entry which is preliminary data.</text>
</comment>
<protein>
    <submittedName>
        <fullName evidence="1">Uncharacterized protein</fullName>
    </submittedName>
</protein>
<evidence type="ECO:0000313" key="2">
    <source>
        <dbReference type="Proteomes" id="UP000805614"/>
    </source>
</evidence>
<dbReference type="Proteomes" id="UP000805614">
    <property type="component" value="Unassembled WGS sequence"/>
</dbReference>
<dbReference type="EMBL" id="JABVEC010000001">
    <property type="protein sequence ID" value="MBC6464176.1"/>
    <property type="molecule type" value="Genomic_DNA"/>
</dbReference>
<sequence>MPPDPNVPPEAARAAAVAALRKHFGLPCWYGPHSRRWWAFIPIGERGRLVEAATPQELAEAISRARAQP</sequence>
<name>A0ABR7LH50_9ACTN</name>
<gene>
    <name evidence="1" type="ORF">HKK74_01485</name>
</gene>
<accession>A0ABR7LH50</accession>